<sequence>MDNTHEYNKLAKEIYNSLENKNGLIWEFTLAIRAHYYNLFSKFKPSYFNEYSFQTHEIKLEDIHLQNCKNDTVEFIINGSIYDSVSDEIIHSNKHFLFKARRGDDIPGNEKFDFLSNIELTPQTS</sequence>
<dbReference type="EMBL" id="JANSUY010000014">
    <property type="protein sequence ID" value="MCR9016431.1"/>
    <property type="molecule type" value="Genomic_DNA"/>
</dbReference>
<evidence type="ECO:0000313" key="1">
    <source>
        <dbReference type="EMBL" id="MCR9016431.1"/>
    </source>
</evidence>
<proteinExistence type="predicted"/>
<evidence type="ECO:0000313" key="2">
    <source>
        <dbReference type="Proteomes" id="UP001142175"/>
    </source>
</evidence>
<dbReference type="AlphaFoldDB" id="A0A9X2T233"/>
<dbReference type="Proteomes" id="UP001142175">
    <property type="component" value="Unassembled WGS sequence"/>
</dbReference>
<gene>
    <name evidence="1" type="ORF">NU887_15420</name>
</gene>
<reference evidence="1" key="1">
    <citation type="submission" date="2022-08" db="EMBL/GenBank/DDBJ databases">
        <authorList>
            <person name="Zhang D."/>
        </authorList>
    </citation>
    <scope>NUCLEOTIDE SEQUENCE</scope>
    <source>
        <strain evidence="1">XJ19-11</strain>
    </source>
</reference>
<organism evidence="1 2">
    <name type="scientific">Aquiflexum gelatinilyticum</name>
    <dbReference type="NCBI Taxonomy" id="2961943"/>
    <lineage>
        <taxon>Bacteria</taxon>
        <taxon>Pseudomonadati</taxon>
        <taxon>Bacteroidota</taxon>
        <taxon>Cytophagia</taxon>
        <taxon>Cytophagales</taxon>
        <taxon>Cyclobacteriaceae</taxon>
        <taxon>Aquiflexum</taxon>
    </lineage>
</organism>
<comment type="caution">
    <text evidence="1">The sequence shown here is derived from an EMBL/GenBank/DDBJ whole genome shotgun (WGS) entry which is preliminary data.</text>
</comment>
<keyword evidence="2" id="KW-1185">Reference proteome</keyword>
<accession>A0A9X2T233</accession>
<dbReference type="RefSeq" id="WP_258424275.1">
    <property type="nucleotide sequence ID" value="NZ_JANSUY010000014.1"/>
</dbReference>
<protein>
    <submittedName>
        <fullName evidence="1">Uncharacterized protein</fullName>
    </submittedName>
</protein>
<name>A0A9X2T233_9BACT</name>